<protein>
    <submittedName>
        <fullName evidence="4">Helicase conserved C-terminal domain-containing protein</fullName>
    </submittedName>
</protein>
<dbReference type="CDD" id="cd09204">
    <property type="entry name" value="PLDc_N_DEXD_b2"/>
    <property type="match status" value="1"/>
</dbReference>
<evidence type="ECO:0000313" key="5">
    <source>
        <dbReference type="Proteomes" id="UP000199700"/>
    </source>
</evidence>
<dbReference type="SMART" id="SM00490">
    <property type="entry name" value="HELICc"/>
    <property type="match status" value="1"/>
</dbReference>
<proteinExistence type="predicted"/>
<dbReference type="SUPFAM" id="SSF56024">
    <property type="entry name" value="Phospholipase D/nuclease"/>
    <property type="match status" value="1"/>
</dbReference>
<dbReference type="SMART" id="SM00487">
    <property type="entry name" value="DEXDc"/>
    <property type="match status" value="1"/>
</dbReference>
<dbReference type="GO" id="GO:0005524">
    <property type="term" value="F:ATP binding"/>
    <property type="evidence" value="ECO:0007669"/>
    <property type="project" value="InterPro"/>
</dbReference>
<dbReference type="Pfam" id="PF11907">
    <property type="entry name" value="DUF3427"/>
    <property type="match status" value="1"/>
</dbReference>
<dbReference type="InterPro" id="IPR014001">
    <property type="entry name" value="Helicase_ATP-bd"/>
</dbReference>
<dbReference type="Pfam" id="PF13091">
    <property type="entry name" value="PLDc_2"/>
    <property type="match status" value="1"/>
</dbReference>
<dbReference type="Gene3D" id="3.30.870.10">
    <property type="entry name" value="Endonuclease Chain A"/>
    <property type="match status" value="1"/>
</dbReference>
<dbReference type="InterPro" id="IPR021835">
    <property type="entry name" value="DUF3427"/>
</dbReference>
<organism evidence="4 5">
    <name type="scientific">Brevibacterium sandarakinum</name>
    <dbReference type="NCBI Taxonomy" id="629680"/>
    <lineage>
        <taxon>Bacteria</taxon>
        <taxon>Bacillati</taxon>
        <taxon>Actinomycetota</taxon>
        <taxon>Actinomycetes</taxon>
        <taxon>Micrococcales</taxon>
        <taxon>Brevibacteriaceae</taxon>
        <taxon>Brevibacterium</taxon>
    </lineage>
</organism>
<dbReference type="PROSITE" id="PS51192">
    <property type="entry name" value="HELICASE_ATP_BIND_1"/>
    <property type="match status" value="1"/>
</dbReference>
<dbReference type="CDD" id="cd18032">
    <property type="entry name" value="DEXHc_RE_I_III_res"/>
    <property type="match status" value="1"/>
</dbReference>
<dbReference type="PROSITE" id="PS51194">
    <property type="entry name" value="HELICASE_CTER"/>
    <property type="match status" value="1"/>
</dbReference>
<gene>
    <name evidence="4" type="ORF">SAMN04489751_1612</name>
</gene>
<feature type="compositionally biased region" description="Polar residues" evidence="1">
    <location>
        <begin position="963"/>
        <end position="975"/>
    </location>
</feature>
<evidence type="ECO:0000313" key="4">
    <source>
        <dbReference type="EMBL" id="SDS26231.1"/>
    </source>
</evidence>
<dbReference type="Pfam" id="PF04851">
    <property type="entry name" value="ResIII"/>
    <property type="match status" value="1"/>
</dbReference>
<keyword evidence="4" id="KW-0067">ATP-binding</keyword>
<sequence>MDLVPDHIRHDTSFGFLDKSVAAEKLFNPMLVSNFESNTMYKTILEELRRSKSFTFSVAFVSPDAIASLKQPLIEFPGRGRIITSTYLGFNSPESFRELANLRDLGIEVLVYENGRQGFHPKGFIFEQEHGTTAIVGSSNLTSLALKRNHEWNLRFSALPGGDIVEQLSEAIDVQLSSSTILTDAWIRRYEEQYVPPKPTRPLSGVPVPGTGELFQIRANAMQAEALEEIAKVRRSGEKKALVVSATGTGKTILAALDVKAVDPKRVLFVVHREQILDRAIEEFSKVLNLTIADIGKFVGARKELDRRFVFATVQSLGTLDKLGQIPRDYFDYILVDEVHRAGATMHQNIIGYFEPDFMLGITATPERTDDFNVYSLFDYNVPYEIRLQKALEEDMLAPFHYYGVTDFEIDGEVVSDASKLSTLIAPDRVDHLLKAIETYGHVGDKVRGLMFCSRKDEAIELSSLLNQRQVHGRQLRTRTLTGDDSVPVREAVVRQLESGELDYIITVDVFNEGIDIRTVNQVVMLRQTQSSIIFTQQLGRGLRKAVGKSHLIVIDFIGNYANNFLVPIALFGDSSLNKDSIRKKMIEAQDVGAVSGLSSINFDAIAKERIFRSIATTRLDSLKNLKQSFRDLHTRLGRPPRLIDYARFDVVDPVVIAGAKGNYWDLLNKFKVVDEVPNPAEDQALTFISSEFLNGKRPHELLLLQHLLDTRSSTSEIGLRHLLESAGASSDQATITSLERVFNLEFFTEGDQKKYGSPILEWSQERISFTSEFASELDESPMFTEHVKDVVDTGLFLSRHRYRWDKQLEVGKKYSRKDVCRLLNWQSDQKGTMYGYKVDVYSNSCPIFVTYHKDDEVSASTSYEDSFLSESTLRWFTRSKRTLQSKEVQAIVGNHVPLYLFAKKDDAEGTDFYYLGQATSSNPEQTKMPGDGGRSLDVVTMDLSLVSPIELALYDYLTTGPALSSETQDPQSTLEPEDETPNMQCEQFMDKESATTLF</sequence>
<evidence type="ECO:0000259" key="3">
    <source>
        <dbReference type="PROSITE" id="PS51194"/>
    </source>
</evidence>
<dbReference type="InterPro" id="IPR025202">
    <property type="entry name" value="PLD-like_dom"/>
</dbReference>
<reference evidence="4" key="1">
    <citation type="submission" date="2016-10" db="EMBL/GenBank/DDBJ databases">
        <authorList>
            <person name="Varghese N."/>
            <person name="Submissions S."/>
        </authorList>
    </citation>
    <scope>NUCLEOTIDE SEQUENCE [LARGE SCALE GENOMIC DNA]</scope>
    <source>
        <strain evidence="4">DSM 22082</strain>
    </source>
</reference>
<dbReference type="GO" id="GO:0016787">
    <property type="term" value="F:hydrolase activity"/>
    <property type="evidence" value="ECO:0007669"/>
    <property type="project" value="InterPro"/>
</dbReference>
<dbReference type="RefSeq" id="WP_092104660.1">
    <property type="nucleotide sequence ID" value="NZ_LT629739.1"/>
</dbReference>
<keyword evidence="4" id="KW-0547">Nucleotide-binding</keyword>
<dbReference type="GO" id="GO:0004386">
    <property type="term" value="F:helicase activity"/>
    <property type="evidence" value="ECO:0007669"/>
    <property type="project" value="UniProtKB-KW"/>
</dbReference>
<dbReference type="Pfam" id="PF26350">
    <property type="entry name" value="DUF8090"/>
    <property type="match status" value="1"/>
</dbReference>
<evidence type="ECO:0000259" key="2">
    <source>
        <dbReference type="PROSITE" id="PS51192"/>
    </source>
</evidence>
<dbReference type="OrthoDB" id="9776021at2"/>
<dbReference type="STRING" id="629680.SAMN04489751_1612"/>
<dbReference type="PANTHER" id="PTHR47396">
    <property type="entry name" value="TYPE I RESTRICTION ENZYME ECOKI R PROTEIN"/>
    <property type="match status" value="1"/>
</dbReference>
<dbReference type="CDD" id="cd18799">
    <property type="entry name" value="SF2_C_EcoAI-like"/>
    <property type="match status" value="1"/>
</dbReference>
<dbReference type="Proteomes" id="UP000199700">
    <property type="component" value="Chromosome"/>
</dbReference>
<feature type="domain" description="Helicase ATP-binding" evidence="2">
    <location>
        <begin position="232"/>
        <end position="384"/>
    </location>
</feature>
<dbReference type="InterPro" id="IPR006935">
    <property type="entry name" value="Helicase/UvrB_N"/>
</dbReference>
<dbReference type="InterPro" id="IPR027417">
    <property type="entry name" value="P-loop_NTPase"/>
</dbReference>
<dbReference type="GO" id="GO:0003677">
    <property type="term" value="F:DNA binding"/>
    <property type="evidence" value="ECO:0007669"/>
    <property type="project" value="InterPro"/>
</dbReference>
<dbReference type="EMBL" id="LT629739">
    <property type="protein sequence ID" value="SDS26231.1"/>
    <property type="molecule type" value="Genomic_DNA"/>
</dbReference>
<feature type="domain" description="Helicase C-terminal" evidence="3">
    <location>
        <begin position="429"/>
        <end position="590"/>
    </location>
</feature>
<dbReference type="Gene3D" id="3.40.50.300">
    <property type="entry name" value="P-loop containing nucleotide triphosphate hydrolases"/>
    <property type="match status" value="2"/>
</dbReference>
<dbReference type="Pfam" id="PF00271">
    <property type="entry name" value="Helicase_C"/>
    <property type="match status" value="1"/>
</dbReference>
<keyword evidence="4" id="KW-0378">Hydrolase</keyword>
<feature type="region of interest" description="Disordered" evidence="1">
    <location>
        <begin position="963"/>
        <end position="984"/>
    </location>
</feature>
<dbReference type="InterPro" id="IPR001650">
    <property type="entry name" value="Helicase_C-like"/>
</dbReference>
<dbReference type="SUPFAM" id="SSF52540">
    <property type="entry name" value="P-loop containing nucleoside triphosphate hydrolases"/>
    <property type="match status" value="1"/>
</dbReference>
<dbReference type="AlphaFoldDB" id="A0A1H1QRX9"/>
<keyword evidence="5" id="KW-1185">Reference proteome</keyword>
<accession>A0A1H1QRX9</accession>
<dbReference type="PANTHER" id="PTHR47396:SF1">
    <property type="entry name" value="ATP-DEPENDENT HELICASE IRC3-RELATED"/>
    <property type="match status" value="1"/>
</dbReference>
<dbReference type="InterPro" id="IPR050742">
    <property type="entry name" value="Helicase_Restrict-Modif_Enz"/>
</dbReference>
<name>A0A1H1QRX9_BRESA</name>
<dbReference type="InterPro" id="IPR058403">
    <property type="entry name" value="DUF8090"/>
</dbReference>
<keyword evidence="4" id="KW-0347">Helicase</keyword>
<evidence type="ECO:0000256" key="1">
    <source>
        <dbReference type="SAM" id="MobiDB-lite"/>
    </source>
</evidence>
<dbReference type="GO" id="GO:0005829">
    <property type="term" value="C:cytosol"/>
    <property type="evidence" value="ECO:0007669"/>
    <property type="project" value="TreeGrafter"/>
</dbReference>